<dbReference type="RefSeq" id="WP_205105083.1">
    <property type="nucleotide sequence ID" value="NZ_JACJJG010000050.1"/>
</dbReference>
<reference evidence="2" key="1">
    <citation type="submission" date="2020-08" db="EMBL/GenBank/DDBJ databases">
        <authorList>
            <person name="Cejkova D."/>
            <person name="Kubasova T."/>
            <person name="Jahodarova E."/>
            <person name="Rychlik I."/>
        </authorList>
    </citation>
    <scope>NUCLEOTIDE SEQUENCE</scope>
    <source>
        <strain evidence="2">An824</strain>
    </source>
</reference>
<name>A0A939B642_9BACT</name>
<dbReference type="PROSITE" id="PS50005">
    <property type="entry name" value="TPR"/>
    <property type="match status" value="1"/>
</dbReference>
<proteinExistence type="predicted"/>
<organism evidence="2 3">
    <name type="scientific">Marseilla massiliensis</name>
    <dbReference type="NCBI Taxonomy" id="1841864"/>
    <lineage>
        <taxon>Bacteria</taxon>
        <taxon>Pseudomonadati</taxon>
        <taxon>Bacteroidota</taxon>
        <taxon>Bacteroidia</taxon>
        <taxon>Bacteroidales</taxon>
        <taxon>Prevotellaceae</taxon>
        <taxon>Marseilla</taxon>
    </lineage>
</organism>
<keyword evidence="3" id="KW-1185">Reference proteome</keyword>
<dbReference type="Pfam" id="PF13174">
    <property type="entry name" value="TPR_6"/>
    <property type="match status" value="1"/>
</dbReference>
<dbReference type="SMART" id="SM00028">
    <property type="entry name" value="TPR"/>
    <property type="match status" value="3"/>
</dbReference>
<reference evidence="2" key="2">
    <citation type="journal article" date="2021" name="Sci. Rep.">
        <title>The distribution of antibiotic resistance genes in chicken gut microbiota commensals.</title>
        <authorList>
            <person name="Juricova H."/>
            <person name="Matiasovicova J."/>
            <person name="Kubasova T."/>
            <person name="Cejkova D."/>
            <person name="Rychlik I."/>
        </authorList>
    </citation>
    <scope>NUCLEOTIDE SEQUENCE</scope>
    <source>
        <strain evidence="2">An824</strain>
    </source>
</reference>
<dbReference type="InterPro" id="IPR011990">
    <property type="entry name" value="TPR-like_helical_dom_sf"/>
</dbReference>
<feature type="repeat" description="TPR" evidence="1">
    <location>
        <begin position="112"/>
        <end position="145"/>
    </location>
</feature>
<evidence type="ECO:0000313" key="3">
    <source>
        <dbReference type="Proteomes" id="UP000706891"/>
    </source>
</evidence>
<protein>
    <recommendedName>
        <fullName evidence="4">Tetratricopeptide repeat protein</fullName>
    </recommendedName>
</protein>
<evidence type="ECO:0008006" key="4">
    <source>
        <dbReference type="Google" id="ProtNLM"/>
    </source>
</evidence>
<sequence length="173" mass="20064">MPDTRKLGIALDYFTGGKYHEALIMFLKLDKRYKLNPRFKAYIGLCYYYEWDYEQACKYLDNALPSLTIYAPAERSIYYNAAAESHFELKEYRLAIPVYEMGLLTCRQSEKANIFYKLGFCYMLIGKTDIAADNFKSALAYYKTYPDANSKARITQLKNMIRGLETNNTTTGS</sequence>
<dbReference type="EMBL" id="JACJJG010000050">
    <property type="protein sequence ID" value="MBM6674049.1"/>
    <property type="molecule type" value="Genomic_DNA"/>
</dbReference>
<evidence type="ECO:0000256" key="1">
    <source>
        <dbReference type="PROSITE-ProRule" id="PRU00339"/>
    </source>
</evidence>
<dbReference type="AlphaFoldDB" id="A0A939B642"/>
<comment type="caution">
    <text evidence="2">The sequence shown here is derived from an EMBL/GenBank/DDBJ whole genome shotgun (WGS) entry which is preliminary data.</text>
</comment>
<gene>
    <name evidence="2" type="ORF">H6A34_09195</name>
</gene>
<accession>A0A939B642</accession>
<evidence type="ECO:0000313" key="2">
    <source>
        <dbReference type="EMBL" id="MBM6674049.1"/>
    </source>
</evidence>
<keyword evidence="1" id="KW-0802">TPR repeat</keyword>
<dbReference type="Gene3D" id="1.25.40.10">
    <property type="entry name" value="Tetratricopeptide repeat domain"/>
    <property type="match status" value="1"/>
</dbReference>
<dbReference type="Proteomes" id="UP000706891">
    <property type="component" value="Unassembled WGS sequence"/>
</dbReference>
<dbReference type="SUPFAM" id="SSF48452">
    <property type="entry name" value="TPR-like"/>
    <property type="match status" value="1"/>
</dbReference>
<dbReference type="InterPro" id="IPR019734">
    <property type="entry name" value="TPR_rpt"/>
</dbReference>